<feature type="compositionally biased region" description="Basic and acidic residues" evidence="1">
    <location>
        <begin position="558"/>
        <end position="571"/>
    </location>
</feature>
<dbReference type="SMART" id="SM00220">
    <property type="entry name" value="S_TKc"/>
    <property type="match status" value="1"/>
</dbReference>
<protein>
    <recommendedName>
        <fullName evidence="2">Protein kinase domain-containing protein</fullName>
    </recommendedName>
</protein>
<evidence type="ECO:0000259" key="2">
    <source>
        <dbReference type="PROSITE" id="PS50011"/>
    </source>
</evidence>
<dbReference type="OrthoDB" id="9992527at2759"/>
<dbReference type="GO" id="GO:0005524">
    <property type="term" value="F:ATP binding"/>
    <property type="evidence" value="ECO:0007669"/>
    <property type="project" value="InterPro"/>
</dbReference>
<dbReference type="InterPro" id="IPR011009">
    <property type="entry name" value="Kinase-like_dom_sf"/>
</dbReference>
<proteinExistence type="predicted"/>
<dbReference type="GO" id="GO:0004674">
    <property type="term" value="F:protein serine/threonine kinase activity"/>
    <property type="evidence" value="ECO:0007669"/>
    <property type="project" value="TreeGrafter"/>
</dbReference>
<feature type="compositionally biased region" description="Polar residues" evidence="1">
    <location>
        <begin position="621"/>
        <end position="633"/>
    </location>
</feature>
<reference evidence="3" key="1">
    <citation type="submission" date="2022-10" db="EMBL/GenBank/DDBJ databases">
        <title>Tapping the CABI collections for fungal endophytes: first genome assemblies for Collariella, Neodidymelliopsis, Ascochyta clinopodiicola, Didymella pomorum, Didymosphaeria variabile, Neocosmospora piperis and Neocucurbitaria cava.</title>
        <authorList>
            <person name="Hill R."/>
        </authorList>
    </citation>
    <scope>NUCLEOTIDE SEQUENCE</scope>
    <source>
        <strain evidence="3">IMI 355082</strain>
    </source>
</reference>
<comment type="caution">
    <text evidence="3">The sequence shown here is derived from an EMBL/GenBank/DDBJ whole genome shotgun (WGS) entry which is preliminary data.</text>
</comment>
<accession>A0A9W9CSS8</accession>
<dbReference type="PANTHER" id="PTHR24359:SF1">
    <property type="entry name" value="INHIBITOR OF NUCLEAR FACTOR KAPPA-B KINASE EPSILON SUBUNIT HOMOLOG 1-RELATED"/>
    <property type="match status" value="1"/>
</dbReference>
<dbReference type="AlphaFoldDB" id="A0A9W9CSS8"/>
<dbReference type="PROSITE" id="PS50011">
    <property type="entry name" value="PROTEIN_KINASE_DOM"/>
    <property type="match status" value="1"/>
</dbReference>
<dbReference type="SUPFAM" id="SSF56112">
    <property type="entry name" value="Protein kinase-like (PK-like)"/>
    <property type="match status" value="1"/>
</dbReference>
<dbReference type="PANTHER" id="PTHR24359">
    <property type="entry name" value="SERINE/THREONINE-PROTEIN KINASE SBK1"/>
    <property type="match status" value="1"/>
</dbReference>
<organism evidence="3 4">
    <name type="scientific">Gnomoniopsis smithogilvyi</name>
    <dbReference type="NCBI Taxonomy" id="1191159"/>
    <lineage>
        <taxon>Eukaryota</taxon>
        <taxon>Fungi</taxon>
        <taxon>Dikarya</taxon>
        <taxon>Ascomycota</taxon>
        <taxon>Pezizomycotina</taxon>
        <taxon>Sordariomycetes</taxon>
        <taxon>Sordariomycetidae</taxon>
        <taxon>Diaporthales</taxon>
        <taxon>Gnomoniaceae</taxon>
        <taxon>Gnomoniopsis</taxon>
    </lineage>
</organism>
<sequence length="958" mass="109754">MTPCLRSSWEPSHDEHDQIYETALREFRDLRQTCTLKNFNDQPFVLVDALKKVLHQNSNTQPGDNYRHDLHRLFATSHFRRSTDPPFGLDELSKYYRILFILLELECSHLIEAFHQRNLCDIDLPLNRSRLENEIGPLLRKFGCDPEQFYTRFDKEQFDWCPLLIEQGMHDVYRNQVVPFLSQTEIRPRPTGNGSRLTQYNATLFTIEIPEELIGPKLTKQLDPNLFWEKTHGQDDKPMHRSIRYYKFALKQFPRHLEEAFRKENQAFIGFGVQEGMIQYVGNCEDTHSTFSIILELGDCDLYTAIRNELPPVSPTEINAFWFAMLGLAKALAKIYKTRKDGLTYNVWHADIKPENILRVGNRFKLADPGEAHIVVAHGESEPAGAFITGGTRTYAAPEKAPYLESDAVAHGQVPQSSDVWSLGCVFSVAATYVVLGTQGVLQFDEVRRQCAKNPEAPQHRNWPDAFYDGPDVRKVVTDWHAYLRSAIRRTDGLTATVLTMIDDRVLVPADKRWDAVEFSQRLEELIDGNHPPEARPVPGYIEEMLREIDPKAMFELERSTDGRSRVESGRTKKLLQGSYRSSQNSTDIEMPLTDVGRLLNERIKPTAQRFQKKASEDKNPQGSQTSLEQPTFKTLPGQASRHSSTPTGHANRPHTELDTDLSIYRSNEGMWIDPGHEVTQRPPTMTMWQLQRMLKKSGMQRKGLTRKKAPAPVKSQLGEEDHLAKYYKGRDIVYLVDNGSSMLPHWGEVCFLLHNLIWRSLGYDEDGMEVYYTNPDTKACRIDQDLTDFDKYMDDAEPLPHGHKKEYKTNLCFRLDRLISSDRSSKPKTIIVLTDGLWEGNPSEDAIQQIIELKIRLLAGVSQAETNTQHDRLTALARTRPFTIQFISFGHDKQGLERMAALDDDITDYPDLIDVEPSNGDVNKMFAGSLDDKWDNKENNVNRPPATPARSSYKETL</sequence>
<evidence type="ECO:0000256" key="1">
    <source>
        <dbReference type="SAM" id="MobiDB-lite"/>
    </source>
</evidence>
<dbReference type="InterPro" id="IPR000719">
    <property type="entry name" value="Prot_kinase_dom"/>
</dbReference>
<dbReference type="Proteomes" id="UP001140453">
    <property type="component" value="Unassembled WGS sequence"/>
</dbReference>
<feature type="compositionally biased region" description="Basic and acidic residues" evidence="1">
    <location>
        <begin position="931"/>
        <end position="941"/>
    </location>
</feature>
<dbReference type="Gene3D" id="1.10.510.10">
    <property type="entry name" value="Transferase(Phosphotransferase) domain 1"/>
    <property type="match status" value="1"/>
</dbReference>
<name>A0A9W9CSS8_9PEZI</name>
<feature type="region of interest" description="Disordered" evidence="1">
    <location>
        <begin position="558"/>
        <end position="592"/>
    </location>
</feature>
<dbReference type="InterPro" id="IPR036465">
    <property type="entry name" value="vWFA_dom_sf"/>
</dbReference>
<dbReference type="EMBL" id="JAPEVB010000007">
    <property type="protein sequence ID" value="KAJ4385511.1"/>
    <property type="molecule type" value="Genomic_DNA"/>
</dbReference>
<feature type="domain" description="Protein kinase" evidence="2">
    <location>
        <begin position="185"/>
        <end position="527"/>
    </location>
</feature>
<evidence type="ECO:0000313" key="3">
    <source>
        <dbReference type="EMBL" id="KAJ4385511.1"/>
    </source>
</evidence>
<keyword evidence="4" id="KW-1185">Reference proteome</keyword>
<evidence type="ECO:0000313" key="4">
    <source>
        <dbReference type="Proteomes" id="UP001140453"/>
    </source>
</evidence>
<dbReference type="Pfam" id="PF00069">
    <property type="entry name" value="Pkinase"/>
    <property type="match status" value="1"/>
</dbReference>
<feature type="compositionally biased region" description="Polar residues" evidence="1">
    <location>
        <begin position="579"/>
        <end position="588"/>
    </location>
</feature>
<dbReference type="SUPFAM" id="SSF53300">
    <property type="entry name" value="vWA-like"/>
    <property type="match status" value="1"/>
</dbReference>
<feature type="region of interest" description="Disordered" evidence="1">
    <location>
        <begin position="930"/>
        <end position="958"/>
    </location>
</feature>
<feature type="region of interest" description="Disordered" evidence="1">
    <location>
        <begin position="608"/>
        <end position="656"/>
    </location>
</feature>
<gene>
    <name evidence="3" type="ORF">N0V93_009939</name>
</gene>